<protein>
    <submittedName>
        <fullName evidence="1">Uncharacterized protein</fullName>
    </submittedName>
</protein>
<name>A0A1B9F2S3_9BACT</name>
<accession>A0A1B9F2S3</accession>
<evidence type="ECO:0000313" key="2">
    <source>
        <dbReference type="Proteomes" id="UP000093080"/>
    </source>
</evidence>
<proteinExistence type="predicted"/>
<gene>
    <name evidence="1" type="ORF">DBT_2429</name>
</gene>
<dbReference type="EMBL" id="MAGO01000018">
    <property type="protein sequence ID" value="OCC14173.1"/>
    <property type="molecule type" value="Genomic_DNA"/>
</dbReference>
<keyword evidence="2" id="KW-1185">Reference proteome</keyword>
<comment type="caution">
    <text evidence="1">The sequence shown here is derived from an EMBL/GenBank/DDBJ whole genome shotgun (WGS) entry which is preliminary data.</text>
</comment>
<dbReference type="AlphaFoldDB" id="A0A1B9F2S3"/>
<dbReference type="Proteomes" id="UP000093080">
    <property type="component" value="Unassembled WGS sequence"/>
</dbReference>
<reference evidence="1 2" key="1">
    <citation type="submission" date="2016-06" db="EMBL/GenBank/DDBJ databases">
        <title>Respiratory ammonification of nitrate coupled to the oxidation of elemental sulfur in deep-sea autotrophic thermophilic bacteria.</title>
        <authorList>
            <person name="Slobodkina G.B."/>
            <person name="Mardanov A.V."/>
            <person name="Ravin N.V."/>
            <person name="Frolova A.A."/>
            <person name="Viryasiv M.B."/>
            <person name="Chernyh N.A."/>
            <person name="Bonch-Osmolovskaya E.A."/>
            <person name="Slobodkin A.I."/>
        </authorList>
    </citation>
    <scope>NUCLEOTIDE SEQUENCE [LARGE SCALE GENOMIC DNA]</scope>
    <source>
        <strain evidence="1 2">S69</strain>
    </source>
</reference>
<evidence type="ECO:0000313" key="1">
    <source>
        <dbReference type="EMBL" id="OCC14173.1"/>
    </source>
</evidence>
<sequence length="53" mass="6195">MIFFSSTLKKINCKNSPLLIHFFIGQFLFNSTMRGSFLKKDRIEGDVKKEIII</sequence>
<organism evidence="1 2">
    <name type="scientific">Dissulfuribacter thermophilus</name>
    <dbReference type="NCBI Taxonomy" id="1156395"/>
    <lineage>
        <taxon>Bacteria</taxon>
        <taxon>Pseudomonadati</taxon>
        <taxon>Thermodesulfobacteriota</taxon>
        <taxon>Dissulfuribacteria</taxon>
        <taxon>Dissulfuribacterales</taxon>
        <taxon>Dissulfuribacteraceae</taxon>
        <taxon>Dissulfuribacter</taxon>
    </lineage>
</organism>